<dbReference type="Gene3D" id="2.40.10.220">
    <property type="entry name" value="predicted glycosyltransferase like domains"/>
    <property type="match status" value="1"/>
</dbReference>
<dbReference type="RefSeq" id="WP_122405009.1">
    <property type="nucleotide sequence ID" value="NZ_LS398110.1"/>
</dbReference>
<dbReference type="GO" id="GO:0035438">
    <property type="term" value="F:cyclic-di-GMP binding"/>
    <property type="evidence" value="ECO:0007669"/>
    <property type="project" value="InterPro"/>
</dbReference>
<protein>
    <submittedName>
        <fullName evidence="2">PilZ domain-containing protein</fullName>
    </submittedName>
</protein>
<evidence type="ECO:0000259" key="1">
    <source>
        <dbReference type="Pfam" id="PF07238"/>
    </source>
</evidence>
<evidence type="ECO:0000313" key="2">
    <source>
        <dbReference type="EMBL" id="SPP97693.1"/>
    </source>
</evidence>
<dbReference type="InterPro" id="IPR009875">
    <property type="entry name" value="PilZ_domain"/>
</dbReference>
<gene>
    <name evidence="2" type="ORF">BRAD3257_6820</name>
</gene>
<accession>A0A2U3Q8D8</accession>
<dbReference type="SUPFAM" id="SSF141371">
    <property type="entry name" value="PilZ domain-like"/>
    <property type="match status" value="1"/>
</dbReference>
<organism evidence="2 3">
    <name type="scientific">Bradyrhizobium vignae</name>
    <dbReference type="NCBI Taxonomy" id="1549949"/>
    <lineage>
        <taxon>Bacteria</taxon>
        <taxon>Pseudomonadati</taxon>
        <taxon>Pseudomonadota</taxon>
        <taxon>Alphaproteobacteria</taxon>
        <taxon>Hyphomicrobiales</taxon>
        <taxon>Nitrobacteraceae</taxon>
        <taxon>Bradyrhizobium</taxon>
    </lineage>
</organism>
<feature type="domain" description="PilZ" evidence="1">
    <location>
        <begin position="3"/>
        <end position="80"/>
    </location>
</feature>
<sequence>MIERRKRERIEVDEVAYVFGDGASLRCRVVNMSDQGAAIQLPSKRYVNSTFKLMLEKDRSIRSCRLIWSSGNLIGVAFENSGNPA</sequence>
<evidence type="ECO:0000313" key="3">
    <source>
        <dbReference type="Proteomes" id="UP000246085"/>
    </source>
</evidence>
<reference evidence="2 3" key="1">
    <citation type="submission" date="2018-03" db="EMBL/GenBank/DDBJ databases">
        <authorList>
            <person name="Gully D."/>
        </authorList>
    </citation>
    <scope>NUCLEOTIDE SEQUENCE [LARGE SCALE GENOMIC DNA]</scope>
    <source>
        <strain evidence="2">ORS3257</strain>
    </source>
</reference>
<dbReference type="KEGG" id="bvz:BRAD3257_6820"/>
<dbReference type="Proteomes" id="UP000246085">
    <property type="component" value="Chromosome BRAD3257"/>
</dbReference>
<dbReference type="EMBL" id="LS398110">
    <property type="protein sequence ID" value="SPP97693.1"/>
    <property type="molecule type" value="Genomic_DNA"/>
</dbReference>
<dbReference type="Pfam" id="PF07238">
    <property type="entry name" value="PilZ"/>
    <property type="match status" value="1"/>
</dbReference>
<name>A0A2U3Q8D8_9BRAD</name>
<proteinExistence type="predicted"/>
<dbReference type="AlphaFoldDB" id="A0A2U3Q8D8"/>